<dbReference type="OrthoDB" id="9777873at2"/>
<dbReference type="AlphaFoldDB" id="A0A2T0R3F6"/>
<evidence type="ECO:0000256" key="1">
    <source>
        <dbReference type="ARBA" id="ARBA00004236"/>
    </source>
</evidence>
<comment type="similarity">
    <text evidence="8">Belongs to the glycosyltransferase 2 family. CrtQ subfamily.</text>
</comment>
<evidence type="ECO:0000256" key="6">
    <source>
        <dbReference type="ARBA" id="ARBA00037281"/>
    </source>
</evidence>
<evidence type="ECO:0000256" key="8">
    <source>
        <dbReference type="ARBA" id="ARBA00038120"/>
    </source>
</evidence>
<evidence type="ECO:0000256" key="2">
    <source>
        <dbReference type="ARBA" id="ARBA00022475"/>
    </source>
</evidence>
<comment type="pathway">
    <text evidence="7">Carotenoid biosynthesis; staphyloxanthin biosynthesis; staphyloxanthin from farnesyl diphosphate: step 4/5.</text>
</comment>
<comment type="caution">
    <text evidence="11">The sequence shown here is derived from an EMBL/GenBank/DDBJ whole genome shotgun (WGS) entry which is preliminary data.</text>
</comment>
<organism evidence="11 12">
    <name type="scientific">Kineococcus rhizosphaerae</name>
    <dbReference type="NCBI Taxonomy" id="559628"/>
    <lineage>
        <taxon>Bacteria</taxon>
        <taxon>Bacillati</taxon>
        <taxon>Actinomycetota</taxon>
        <taxon>Actinomycetes</taxon>
        <taxon>Kineosporiales</taxon>
        <taxon>Kineosporiaceae</taxon>
        <taxon>Kineococcus</taxon>
    </lineage>
</organism>
<name>A0A2T0R3F6_9ACTN</name>
<comment type="function">
    <text evidence="6">Catalyzes the glycosylation of 4,4'-diaponeurosporenoate, i.e. the esterification of glucose at the C1'' position with the carboxyl group of 4,4'-diaponeurosporenic acid, to form glycosyl-4,4'-diaponeurosporenoate. This is a step in the biosynthesis of staphyloxanthin, an orange pigment present in most staphylococci strains.</text>
</comment>
<evidence type="ECO:0000256" key="9">
    <source>
        <dbReference type="ARBA" id="ARBA00040345"/>
    </source>
</evidence>
<evidence type="ECO:0000256" key="7">
    <source>
        <dbReference type="ARBA" id="ARBA00037904"/>
    </source>
</evidence>
<feature type="domain" description="Glycosyltransferase 2-like" evidence="10">
    <location>
        <begin position="4"/>
        <end position="143"/>
    </location>
</feature>
<dbReference type="PANTHER" id="PTHR43646:SF2">
    <property type="entry name" value="GLYCOSYLTRANSFERASE 2-LIKE DOMAIN-CONTAINING PROTEIN"/>
    <property type="match status" value="1"/>
</dbReference>
<evidence type="ECO:0000256" key="3">
    <source>
        <dbReference type="ARBA" id="ARBA00022676"/>
    </source>
</evidence>
<keyword evidence="12" id="KW-1185">Reference proteome</keyword>
<dbReference type="Proteomes" id="UP000238083">
    <property type="component" value="Unassembled WGS sequence"/>
</dbReference>
<dbReference type="PANTHER" id="PTHR43646">
    <property type="entry name" value="GLYCOSYLTRANSFERASE"/>
    <property type="match status" value="1"/>
</dbReference>
<dbReference type="GO" id="GO:0016757">
    <property type="term" value="F:glycosyltransferase activity"/>
    <property type="evidence" value="ECO:0007669"/>
    <property type="project" value="UniProtKB-KW"/>
</dbReference>
<dbReference type="EMBL" id="PVZF01000006">
    <property type="protein sequence ID" value="PRY14551.1"/>
    <property type="molecule type" value="Genomic_DNA"/>
</dbReference>
<dbReference type="InterPro" id="IPR029044">
    <property type="entry name" value="Nucleotide-diphossugar_trans"/>
</dbReference>
<keyword evidence="3" id="KW-0328">Glycosyltransferase</keyword>
<evidence type="ECO:0000256" key="4">
    <source>
        <dbReference type="ARBA" id="ARBA00022679"/>
    </source>
</evidence>
<evidence type="ECO:0000313" key="12">
    <source>
        <dbReference type="Proteomes" id="UP000238083"/>
    </source>
</evidence>
<keyword evidence="4 11" id="KW-0808">Transferase</keyword>
<dbReference type="InterPro" id="IPR001173">
    <property type="entry name" value="Glyco_trans_2-like"/>
</dbReference>
<reference evidence="11 12" key="1">
    <citation type="submission" date="2018-03" db="EMBL/GenBank/DDBJ databases">
        <title>Genomic Encyclopedia of Archaeal and Bacterial Type Strains, Phase II (KMG-II): from individual species to whole genera.</title>
        <authorList>
            <person name="Goeker M."/>
        </authorList>
    </citation>
    <scope>NUCLEOTIDE SEQUENCE [LARGE SCALE GENOMIC DNA]</scope>
    <source>
        <strain evidence="11 12">DSM 19711</strain>
    </source>
</reference>
<dbReference type="SUPFAM" id="SSF53448">
    <property type="entry name" value="Nucleotide-diphospho-sugar transferases"/>
    <property type="match status" value="1"/>
</dbReference>
<evidence type="ECO:0000259" key="10">
    <source>
        <dbReference type="Pfam" id="PF00535"/>
    </source>
</evidence>
<evidence type="ECO:0000313" key="11">
    <source>
        <dbReference type="EMBL" id="PRY14551.1"/>
    </source>
</evidence>
<keyword evidence="5" id="KW-0472">Membrane</keyword>
<comment type="subcellular location">
    <subcellularLocation>
        <location evidence="1">Cell membrane</location>
    </subcellularLocation>
</comment>
<proteinExistence type="inferred from homology"/>
<protein>
    <recommendedName>
        <fullName evidence="9">4,4'-diaponeurosporenoate glycosyltransferase</fullName>
    </recommendedName>
</protein>
<keyword evidence="2" id="KW-1003">Cell membrane</keyword>
<dbReference type="GO" id="GO:0005886">
    <property type="term" value="C:plasma membrane"/>
    <property type="evidence" value="ECO:0007669"/>
    <property type="project" value="UniProtKB-SubCell"/>
</dbReference>
<dbReference type="Gene3D" id="3.90.550.10">
    <property type="entry name" value="Spore Coat Polysaccharide Biosynthesis Protein SpsA, Chain A"/>
    <property type="match status" value="1"/>
</dbReference>
<dbReference type="RefSeq" id="WP_106210980.1">
    <property type="nucleotide sequence ID" value="NZ_PVZF01000006.1"/>
</dbReference>
<accession>A0A2T0R3F6</accession>
<gene>
    <name evidence="11" type="ORF">CLV37_106109</name>
</gene>
<evidence type="ECO:0000256" key="5">
    <source>
        <dbReference type="ARBA" id="ARBA00023136"/>
    </source>
</evidence>
<dbReference type="Pfam" id="PF00535">
    <property type="entry name" value="Glycos_transf_2"/>
    <property type="match status" value="1"/>
</dbReference>
<sequence>MRISVVVPARDEETTIGACLDALAAAARHCPVPVDVVVVADRCQDRTERIARAAGVRVLLSGAGQVGAARAAGVRAARALRPVEPADEHWIASTDADSLVPAGWLGWHAQIAAADVDLLLGTVRLAGPAGAHRAWRERYAAGEWATGHVHVHGANLGVRASTYLAAGGFPALPAHEDRALADRVRALPGARVLASSRFPVTTSDRLVGRAPEGVAADLSA</sequence>